<dbReference type="OrthoDB" id="26282at2759"/>
<comment type="subcellular location">
    <subcellularLocation>
        <location evidence="1">Nucleus</location>
    </subcellularLocation>
</comment>
<comment type="subunit">
    <text evidence="8">Homodimer. The CSTF complex is composed of CSTF1 (50 kDa subunit), CSTF2 (64 kDa subunit) and CSTF3 (77 kDa subunit). CSTF3 directly interacts with CSTF1 and CSTF2. Interacts with FIP1L1.</text>
</comment>
<keyword evidence="5" id="KW-0007">Acetylation</keyword>
<dbReference type="FunFam" id="1.25.40.1040:FF:000002">
    <property type="entry name" value="Cleavage stimulation factor subunit 3"/>
    <property type="match status" value="1"/>
</dbReference>
<reference evidence="14 15" key="1">
    <citation type="submission" date="2019-05" db="EMBL/GenBank/DDBJ databases">
        <title>Another draft genome of Portunus trituberculatus and its Hox gene families provides insights of decapod evolution.</title>
        <authorList>
            <person name="Jeong J.-H."/>
            <person name="Song I."/>
            <person name="Kim S."/>
            <person name="Choi T."/>
            <person name="Kim D."/>
            <person name="Ryu S."/>
            <person name="Kim W."/>
        </authorList>
    </citation>
    <scope>NUCLEOTIDE SEQUENCE [LARGE SCALE GENOMIC DNA]</scope>
    <source>
        <tissue evidence="14">Muscle</tissue>
    </source>
</reference>
<comment type="caution">
    <text evidence="14">The sequence shown here is derived from an EMBL/GenBank/DDBJ whole genome shotgun (WGS) entry which is preliminary data.</text>
</comment>
<evidence type="ECO:0000256" key="10">
    <source>
        <dbReference type="ARBA" id="ARBA00076953"/>
    </source>
</evidence>
<proteinExistence type="predicted"/>
<dbReference type="InterPro" id="IPR011990">
    <property type="entry name" value="TPR-like_helical_dom_sf"/>
</dbReference>
<sequence length="844" mass="97807">MYLSPVVAPGTLSSTQVRQGGVVEGEWASKPRLKCLAQQCLVAVGTPTSQRHGTIHFTPPPPTSTRDIYSSTSSMWFLEHPTCVRWAVQWVTGVRKECGEEVWLAALPRLTSRVLPALRRHNMEDSPEFGTEKLRRAWTTTEANPYDMEAWSLIIRDAQNRSIESARGIFERLVTTFPTAGKFWKMYIEQEMRSYNFEKVEKLFQRCLTKVLNIDLWRLYVTYVKETKSSLPTYRYAARCVAPRIFCKLCTVEKLSQAYEFAIDKIGMDYNSYTLWNDYANLLKNAEVVGSYAENQKIMAVRKVFQRGIVTPMANIEQLWRDYLEFEKNINPIIAEKMNIERGRDYMNARRVGKELEAETRGLNRHLPSVPPSGLPEEIKQVEIWKRYIRWEKDNPLRTDDQTLVTKRVRFAYEQCLLCLSHHPDIWYEAALFLQESSKLLSEKGDVNASKIFSEEAAQIYERAISGPLRKNQLLYFAYADFEESRLRYPEVHKIYQRYIEMEDIDPTLAYLQYMKFARRAEGIKSTREVFKKAREDVRTQFHVYVGAALMEYYCTKNKDIAFRIFELGLKKFPDNADYIMAYVDYLSHLNEDNNTRVLFERVLTSGQLKNEDTVGLWNRFLEFECNVGDLASIVKVEKRRAHVLQKLQEFEGKDTAQLVDRYKFMDLYPCTPAELKAIGYRDISTHAMIINPNIPRGLSIHDSQEPSYVRPDFSQMIPFKPKAKYIPGEHPVKGGAFPPPPAVANLLSLLPPPNCFRGPFVKLEALVDLFMRLNLPEQGGQWSTSGSHDVRLFELSKSVHWVVDPSGDRKRKLIAGDDSDDEDGNKPILTSDIYRARQQRKMR</sequence>
<dbReference type="SMART" id="SM00386">
    <property type="entry name" value="HAT"/>
    <property type="match status" value="11"/>
</dbReference>
<gene>
    <name evidence="14" type="primary">su(f)</name>
    <name evidence="14" type="ORF">E2C01_002724</name>
</gene>
<dbReference type="Pfam" id="PF05843">
    <property type="entry name" value="Suf"/>
    <property type="match status" value="1"/>
</dbReference>
<name>A0A5B7CMX5_PORTR</name>
<evidence type="ECO:0000256" key="9">
    <source>
        <dbReference type="ARBA" id="ARBA00074328"/>
    </source>
</evidence>
<dbReference type="GO" id="GO:0031124">
    <property type="term" value="P:mRNA 3'-end processing"/>
    <property type="evidence" value="ECO:0007669"/>
    <property type="project" value="InterPro"/>
</dbReference>
<feature type="region of interest" description="Disordered" evidence="12">
    <location>
        <begin position="811"/>
        <end position="844"/>
    </location>
</feature>
<dbReference type="SUPFAM" id="SSF48452">
    <property type="entry name" value="TPR-like"/>
    <property type="match status" value="1"/>
</dbReference>
<evidence type="ECO:0000256" key="3">
    <source>
        <dbReference type="ARBA" id="ARBA00022664"/>
    </source>
</evidence>
<evidence type="ECO:0000256" key="6">
    <source>
        <dbReference type="ARBA" id="ARBA00023242"/>
    </source>
</evidence>
<dbReference type="InterPro" id="IPR045243">
    <property type="entry name" value="Rna14-like"/>
</dbReference>
<keyword evidence="3" id="KW-0507">mRNA processing</keyword>
<dbReference type="GO" id="GO:0005634">
    <property type="term" value="C:nucleus"/>
    <property type="evidence" value="ECO:0007669"/>
    <property type="project" value="UniProtKB-SubCell"/>
</dbReference>
<evidence type="ECO:0000256" key="7">
    <source>
        <dbReference type="ARBA" id="ARBA00055756"/>
    </source>
</evidence>
<protein>
    <recommendedName>
        <fullName evidence="9">Cleavage stimulation factor subunit 3</fullName>
    </recommendedName>
    <alternativeName>
        <fullName evidence="10">CF-1 77 kDa subunit</fullName>
    </alternativeName>
    <alternativeName>
        <fullName evidence="11">Cleavage stimulation factor 77 kDa subunit</fullName>
    </alternativeName>
</protein>
<dbReference type="AlphaFoldDB" id="A0A5B7CMX5"/>
<dbReference type="EMBL" id="VSRR010000100">
    <property type="protein sequence ID" value="MPC10094.1"/>
    <property type="molecule type" value="Genomic_DNA"/>
</dbReference>
<dbReference type="Gene3D" id="1.25.40.1040">
    <property type="match status" value="1"/>
</dbReference>
<evidence type="ECO:0000256" key="2">
    <source>
        <dbReference type="ARBA" id="ARBA00022553"/>
    </source>
</evidence>
<evidence type="ECO:0000256" key="11">
    <source>
        <dbReference type="ARBA" id="ARBA00078012"/>
    </source>
</evidence>
<evidence type="ECO:0000256" key="8">
    <source>
        <dbReference type="ARBA" id="ARBA00062648"/>
    </source>
</evidence>
<evidence type="ECO:0000259" key="13">
    <source>
        <dbReference type="Pfam" id="PF05843"/>
    </source>
</evidence>
<organism evidence="14 15">
    <name type="scientific">Portunus trituberculatus</name>
    <name type="common">Swimming crab</name>
    <name type="synonym">Neptunus trituberculatus</name>
    <dbReference type="NCBI Taxonomy" id="210409"/>
    <lineage>
        <taxon>Eukaryota</taxon>
        <taxon>Metazoa</taxon>
        <taxon>Ecdysozoa</taxon>
        <taxon>Arthropoda</taxon>
        <taxon>Crustacea</taxon>
        <taxon>Multicrustacea</taxon>
        <taxon>Malacostraca</taxon>
        <taxon>Eumalacostraca</taxon>
        <taxon>Eucarida</taxon>
        <taxon>Decapoda</taxon>
        <taxon>Pleocyemata</taxon>
        <taxon>Brachyura</taxon>
        <taxon>Eubrachyura</taxon>
        <taxon>Portunoidea</taxon>
        <taxon>Portunidae</taxon>
        <taxon>Portuninae</taxon>
        <taxon>Portunus</taxon>
    </lineage>
</organism>
<keyword evidence="2" id="KW-0597">Phosphoprotein</keyword>
<dbReference type="PANTHER" id="PTHR19980">
    <property type="entry name" value="RNA CLEAVAGE STIMULATION FACTOR"/>
    <property type="match status" value="1"/>
</dbReference>
<comment type="function">
    <text evidence="7">One of the multiple factors required for polyadenylation and 3'-end cleavage of mammalian pre-mRNAs.</text>
</comment>
<feature type="domain" description="Suppressor of forked" evidence="13">
    <location>
        <begin position="138"/>
        <end position="676"/>
    </location>
</feature>
<dbReference type="Proteomes" id="UP000324222">
    <property type="component" value="Unassembled WGS sequence"/>
</dbReference>
<evidence type="ECO:0000313" key="15">
    <source>
        <dbReference type="Proteomes" id="UP000324222"/>
    </source>
</evidence>
<dbReference type="PANTHER" id="PTHR19980:SF0">
    <property type="entry name" value="CLEAVAGE STIMULATION FACTOR SUBUNIT 3"/>
    <property type="match status" value="1"/>
</dbReference>
<keyword evidence="15" id="KW-1185">Reference proteome</keyword>
<evidence type="ECO:0000313" key="14">
    <source>
        <dbReference type="EMBL" id="MPC10094.1"/>
    </source>
</evidence>
<dbReference type="InterPro" id="IPR008847">
    <property type="entry name" value="Suf"/>
</dbReference>
<dbReference type="InterPro" id="IPR003107">
    <property type="entry name" value="HAT"/>
</dbReference>
<keyword evidence="4" id="KW-0677">Repeat</keyword>
<evidence type="ECO:0000256" key="4">
    <source>
        <dbReference type="ARBA" id="ARBA00022737"/>
    </source>
</evidence>
<accession>A0A5B7CMX5</accession>
<evidence type="ECO:0000256" key="1">
    <source>
        <dbReference type="ARBA" id="ARBA00004123"/>
    </source>
</evidence>
<evidence type="ECO:0000256" key="5">
    <source>
        <dbReference type="ARBA" id="ARBA00022990"/>
    </source>
</evidence>
<dbReference type="FunFam" id="1.25.40.10:FF:002655">
    <property type="entry name" value="Cleavage stimulation factor subunit 3"/>
    <property type="match status" value="1"/>
</dbReference>
<evidence type="ECO:0000256" key="12">
    <source>
        <dbReference type="SAM" id="MobiDB-lite"/>
    </source>
</evidence>
<dbReference type="GO" id="GO:0003729">
    <property type="term" value="F:mRNA binding"/>
    <property type="evidence" value="ECO:0007669"/>
    <property type="project" value="TreeGrafter"/>
</dbReference>
<keyword evidence="6" id="KW-0539">Nucleus</keyword>